<dbReference type="Gene3D" id="3.90.25.10">
    <property type="entry name" value="UDP-galactose 4-epimerase, domain 1"/>
    <property type="match status" value="1"/>
</dbReference>
<organism evidence="2 3">
    <name type="scientific">Planococcus wigleyi</name>
    <dbReference type="NCBI Taxonomy" id="2762216"/>
    <lineage>
        <taxon>Bacteria</taxon>
        <taxon>Bacillati</taxon>
        <taxon>Bacillota</taxon>
        <taxon>Bacilli</taxon>
        <taxon>Bacillales</taxon>
        <taxon>Caryophanaceae</taxon>
        <taxon>Planococcus</taxon>
    </lineage>
</organism>
<proteinExistence type="predicted"/>
<dbReference type="Pfam" id="PF05368">
    <property type="entry name" value="NmrA"/>
    <property type="match status" value="1"/>
</dbReference>
<dbReference type="PANTHER" id="PTHR47129:SF1">
    <property type="entry name" value="NMRA-LIKE DOMAIN-CONTAINING PROTEIN"/>
    <property type="match status" value="1"/>
</dbReference>
<dbReference type="RefSeq" id="WP_191715628.1">
    <property type="nucleotide sequence ID" value="NZ_JACSPU010000004.1"/>
</dbReference>
<dbReference type="CDD" id="cd05269">
    <property type="entry name" value="TMR_SDR_a"/>
    <property type="match status" value="1"/>
</dbReference>
<dbReference type="Proteomes" id="UP000658980">
    <property type="component" value="Unassembled WGS sequence"/>
</dbReference>
<protein>
    <submittedName>
        <fullName evidence="2">SDR family oxidoreductase</fullName>
    </submittedName>
</protein>
<dbReference type="EMBL" id="JACSPU010000004">
    <property type="protein sequence ID" value="MBD8015431.1"/>
    <property type="molecule type" value="Genomic_DNA"/>
</dbReference>
<name>A0ABR8WFB1_9BACL</name>
<dbReference type="PANTHER" id="PTHR47129">
    <property type="entry name" value="QUINONE OXIDOREDUCTASE 2"/>
    <property type="match status" value="1"/>
</dbReference>
<sequence>MRYNITAATGNLGSKIVEEVLKHIAPEKLTLTVRNPHKAAQFQQQGIQIRQANYRSEQELASAFKDTDVLIYIPSLTFPSVSRIMEFENAMIAAEKMNVKQFLFIGFMADQGNNPFKMSPFFGYVQRRLASGTVPYTYIRNGMYSDPLPPYLPELARRGKILYPVADERISFISRKDLSTAIVQIALREDLHNQEHTLTGTKAWSMEELAQLFTKISGSPIVYAPLSNDEFASTYDEPKGFGSVLASLYQAAAKGLMSEVTDDFERITGKPAENLDSYVGREYRKLMGSHFKRPNSRI</sequence>
<evidence type="ECO:0000313" key="2">
    <source>
        <dbReference type="EMBL" id="MBD8015431.1"/>
    </source>
</evidence>
<reference evidence="2 3" key="1">
    <citation type="submission" date="2020-08" db="EMBL/GenBank/DDBJ databases">
        <title>A Genomic Blueprint of the Chicken Gut Microbiome.</title>
        <authorList>
            <person name="Gilroy R."/>
            <person name="Ravi A."/>
            <person name="Getino M."/>
            <person name="Pursley I."/>
            <person name="Horton D.L."/>
            <person name="Alikhan N.-F."/>
            <person name="Baker D."/>
            <person name="Gharbi K."/>
            <person name="Hall N."/>
            <person name="Watson M."/>
            <person name="Adriaenssens E.M."/>
            <person name="Foster-Nyarko E."/>
            <person name="Jarju S."/>
            <person name="Secka A."/>
            <person name="Antonio M."/>
            <person name="Oren A."/>
            <person name="Chaudhuri R."/>
            <person name="La Ragione R.M."/>
            <person name="Hildebrand F."/>
            <person name="Pallen M.J."/>
        </authorList>
    </citation>
    <scope>NUCLEOTIDE SEQUENCE [LARGE SCALE GENOMIC DNA]</scope>
    <source>
        <strain evidence="2 3">Sa1BUA13</strain>
    </source>
</reference>
<accession>A0ABR8WFB1</accession>
<keyword evidence="3" id="KW-1185">Reference proteome</keyword>
<evidence type="ECO:0000313" key="3">
    <source>
        <dbReference type="Proteomes" id="UP000658980"/>
    </source>
</evidence>
<dbReference type="InterPro" id="IPR008030">
    <property type="entry name" value="NmrA-like"/>
</dbReference>
<dbReference type="SUPFAM" id="SSF51735">
    <property type="entry name" value="NAD(P)-binding Rossmann-fold domains"/>
    <property type="match status" value="1"/>
</dbReference>
<evidence type="ECO:0000259" key="1">
    <source>
        <dbReference type="Pfam" id="PF05368"/>
    </source>
</evidence>
<dbReference type="InterPro" id="IPR036291">
    <property type="entry name" value="NAD(P)-bd_dom_sf"/>
</dbReference>
<dbReference type="InterPro" id="IPR052718">
    <property type="entry name" value="NmrA-type_oxidoreductase"/>
</dbReference>
<gene>
    <name evidence="2" type="ORF">H9630_11455</name>
</gene>
<dbReference type="Gene3D" id="3.40.50.720">
    <property type="entry name" value="NAD(P)-binding Rossmann-like Domain"/>
    <property type="match status" value="1"/>
</dbReference>
<feature type="domain" description="NmrA-like" evidence="1">
    <location>
        <begin position="5"/>
        <end position="254"/>
    </location>
</feature>
<comment type="caution">
    <text evidence="2">The sequence shown here is derived from an EMBL/GenBank/DDBJ whole genome shotgun (WGS) entry which is preliminary data.</text>
</comment>